<dbReference type="WBParaSite" id="PEQ_0000907201-mRNA-1">
    <property type="protein sequence ID" value="PEQ_0000907201-mRNA-1"/>
    <property type="gene ID" value="PEQ_0000907201"/>
</dbReference>
<protein>
    <submittedName>
        <fullName evidence="2">PH domain-containing protein</fullName>
    </submittedName>
</protein>
<dbReference type="Proteomes" id="UP000887564">
    <property type="component" value="Unplaced"/>
</dbReference>
<reference evidence="2" key="1">
    <citation type="submission" date="2022-11" db="UniProtKB">
        <authorList>
            <consortium name="WormBaseParasite"/>
        </authorList>
    </citation>
    <scope>IDENTIFICATION</scope>
</reference>
<evidence type="ECO:0000313" key="1">
    <source>
        <dbReference type="Proteomes" id="UP000887564"/>
    </source>
</evidence>
<evidence type="ECO:0000313" key="2">
    <source>
        <dbReference type="WBParaSite" id="PEQ_0000907201-mRNA-1"/>
    </source>
</evidence>
<sequence length="160" mass="17771">MDLLQLLGAFAICDSLWRNALEVHSVQNATLKLAFTSENERDQWSDILQKVQSIPFEKLCWVQQRGSFSSLSIGGYGIVWAVAQNGTVWVLSSSFNVLADDVDHGQELGLLQSDEKLEVIMETQKYSILSGYTTFNGKAAGKYYAWSDATGVVHKTKSET</sequence>
<dbReference type="AlphaFoldDB" id="A0A914RRZ2"/>
<accession>A0A914RRZ2</accession>
<proteinExistence type="predicted"/>
<keyword evidence="1" id="KW-1185">Reference proteome</keyword>
<name>A0A914RRZ2_PAREQ</name>
<organism evidence="1 2">
    <name type="scientific">Parascaris equorum</name>
    <name type="common">Equine roundworm</name>
    <dbReference type="NCBI Taxonomy" id="6256"/>
    <lineage>
        <taxon>Eukaryota</taxon>
        <taxon>Metazoa</taxon>
        <taxon>Ecdysozoa</taxon>
        <taxon>Nematoda</taxon>
        <taxon>Chromadorea</taxon>
        <taxon>Rhabditida</taxon>
        <taxon>Spirurina</taxon>
        <taxon>Ascaridomorpha</taxon>
        <taxon>Ascaridoidea</taxon>
        <taxon>Ascarididae</taxon>
        <taxon>Parascaris</taxon>
    </lineage>
</organism>